<evidence type="ECO:0000256" key="3">
    <source>
        <dbReference type="ARBA" id="ARBA00022827"/>
    </source>
</evidence>
<feature type="domain" description="Flavodoxin-like fold" evidence="5">
    <location>
        <begin position="3"/>
        <end position="183"/>
    </location>
</feature>
<gene>
    <name evidence="6" type="ORF">D1223_08345</name>
</gene>
<evidence type="ECO:0000256" key="4">
    <source>
        <dbReference type="ARBA" id="ARBA00037981"/>
    </source>
</evidence>
<name>A0A399RLD4_9PROT</name>
<protein>
    <submittedName>
        <fullName evidence="6">Flavodoxin family protein</fullName>
    </submittedName>
</protein>
<dbReference type="EMBL" id="QWFX01000006">
    <property type="protein sequence ID" value="RIJ30619.1"/>
    <property type="molecule type" value="Genomic_DNA"/>
</dbReference>
<evidence type="ECO:0000256" key="2">
    <source>
        <dbReference type="ARBA" id="ARBA00022630"/>
    </source>
</evidence>
<dbReference type="Gene3D" id="3.40.50.360">
    <property type="match status" value="1"/>
</dbReference>
<comment type="similarity">
    <text evidence="4">Belongs to the oxidoreductase MdaB family.</text>
</comment>
<dbReference type="PANTHER" id="PTHR46305:SF3">
    <property type="entry name" value="NADPH:QUINONE OXIDOREDUCTASE MDAB"/>
    <property type="match status" value="1"/>
</dbReference>
<dbReference type="InterPro" id="IPR003680">
    <property type="entry name" value="Flavodoxin_fold"/>
</dbReference>
<evidence type="ECO:0000313" key="6">
    <source>
        <dbReference type="EMBL" id="RIJ30619.1"/>
    </source>
</evidence>
<keyword evidence="2" id="KW-0285">Flavoprotein</keyword>
<dbReference type="Proteomes" id="UP000266385">
    <property type="component" value="Unassembled WGS sequence"/>
</dbReference>
<dbReference type="RefSeq" id="WP_119375928.1">
    <property type="nucleotide sequence ID" value="NZ_QWFX01000006.1"/>
</dbReference>
<reference evidence="6 7" key="1">
    <citation type="submission" date="2018-08" db="EMBL/GenBank/DDBJ databases">
        <title>Henriciella mobilis sp. nov., isolated from seawater.</title>
        <authorList>
            <person name="Cheng H."/>
            <person name="Wu Y.-H."/>
            <person name="Xu X.-W."/>
            <person name="Guo L.-L."/>
        </authorList>
    </citation>
    <scope>NUCLEOTIDE SEQUENCE [LARGE SCALE GENOMIC DNA]</scope>
    <source>
        <strain evidence="6 7">JN25</strain>
    </source>
</reference>
<accession>A0A399RLD4</accession>
<dbReference type="OrthoDB" id="9798454at2"/>
<dbReference type="InterPro" id="IPR052397">
    <property type="entry name" value="NADPH-QR_MdaB"/>
</dbReference>
<dbReference type="SUPFAM" id="SSF52218">
    <property type="entry name" value="Flavoproteins"/>
    <property type="match status" value="1"/>
</dbReference>
<evidence type="ECO:0000259" key="5">
    <source>
        <dbReference type="Pfam" id="PF02525"/>
    </source>
</evidence>
<dbReference type="PANTHER" id="PTHR46305">
    <property type="match status" value="1"/>
</dbReference>
<keyword evidence="3" id="KW-0274">FAD</keyword>
<evidence type="ECO:0000256" key="1">
    <source>
        <dbReference type="ARBA" id="ARBA00001974"/>
    </source>
</evidence>
<comment type="cofactor">
    <cofactor evidence="1">
        <name>FAD</name>
        <dbReference type="ChEBI" id="CHEBI:57692"/>
    </cofactor>
</comment>
<keyword evidence="7" id="KW-1185">Reference proteome</keyword>
<dbReference type="Pfam" id="PF02525">
    <property type="entry name" value="Flavodoxin_2"/>
    <property type="match status" value="1"/>
</dbReference>
<comment type="caution">
    <text evidence="6">The sequence shown here is derived from an EMBL/GenBank/DDBJ whole genome shotgun (WGS) entry which is preliminary data.</text>
</comment>
<dbReference type="AlphaFoldDB" id="A0A399RLD4"/>
<sequence>MTNILLINGHQPFPTSPGKLNAALTAFAADFFAARDCPVRCVETKSAWDLETEIGNQLWAGLIIVQFPLNSMGLPWSLKRYFDEVYTAGMDGRLAKGDGRSRSDPGRQYGSGGRMQDTRYMLSVTSNAPQTAFGDARQTLFSGRSIDDLLSPVHINFAFFGASACPTFAAYDVSKGGRTAEDFRRYEYHLLAVYDLLGA</sequence>
<organism evidence="6 7">
    <name type="scientific">Henriciella mobilis</name>
    <dbReference type="NCBI Taxonomy" id="2305467"/>
    <lineage>
        <taxon>Bacteria</taxon>
        <taxon>Pseudomonadati</taxon>
        <taxon>Pseudomonadota</taxon>
        <taxon>Alphaproteobacteria</taxon>
        <taxon>Hyphomonadales</taxon>
        <taxon>Hyphomonadaceae</taxon>
        <taxon>Henriciella</taxon>
    </lineage>
</organism>
<evidence type="ECO:0000313" key="7">
    <source>
        <dbReference type="Proteomes" id="UP000266385"/>
    </source>
</evidence>
<dbReference type="InterPro" id="IPR029039">
    <property type="entry name" value="Flavoprotein-like_sf"/>
</dbReference>
<proteinExistence type="inferred from homology"/>